<dbReference type="PANTHER" id="PTHR11067:SF9">
    <property type="entry name" value="INOSINE TRIPHOSPHATE PYROPHOSPHATASE"/>
    <property type="match status" value="1"/>
</dbReference>
<dbReference type="InterPro" id="IPR029001">
    <property type="entry name" value="ITPase-like_fam"/>
</dbReference>
<dbReference type="OrthoDB" id="6288734at2759"/>
<evidence type="ECO:0000313" key="4">
    <source>
        <dbReference type="Proteomes" id="UP000054481"/>
    </source>
</evidence>
<dbReference type="GO" id="GO:0047429">
    <property type="term" value="F:nucleoside triphosphate diphosphatase activity"/>
    <property type="evidence" value="ECO:0007669"/>
    <property type="project" value="InterPro"/>
</dbReference>
<dbReference type="Pfam" id="PF01725">
    <property type="entry name" value="Ham1p_like"/>
    <property type="match status" value="1"/>
</dbReference>
<evidence type="ECO:0000256" key="2">
    <source>
        <dbReference type="ARBA" id="ARBA00022801"/>
    </source>
</evidence>
<evidence type="ECO:0000313" key="3">
    <source>
        <dbReference type="EMBL" id="KJZ75505.1"/>
    </source>
</evidence>
<dbReference type="SUPFAM" id="SSF52972">
    <property type="entry name" value="ITPase-like"/>
    <property type="match status" value="1"/>
</dbReference>
<dbReference type="CDD" id="cd00985">
    <property type="entry name" value="Maf_Ham1"/>
    <property type="match status" value="1"/>
</dbReference>
<keyword evidence="4" id="KW-1185">Reference proteome</keyword>
<evidence type="ECO:0008006" key="5">
    <source>
        <dbReference type="Google" id="ProtNLM"/>
    </source>
</evidence>
<comment type="similarity">
    <text evidence="1">Belongs to the HAM1 NTPase family.</text>
</comment>
<proteinExistence type="inferred from homology"/>
<accession>A0A0F7ZPH4</accession>
<protein>
    <recommendedName>
        <fullName evidence="5">Inosine triphosphate pyrophosphatase</fullName>
    </recommendedName>
</protein>
<dbReference type="InterPro" id="IPR002637">
    <property type="entry name" value="RdgB/HAM1"/>
</dbReference>
<dbReference type="AlphaFoldDB" id="A0A0F7ZPH4"/>
<keyword evidence="2" id="KW-0378">Hydrolase</keyword>
<gene>
    <name evidence="3" type="ORF">HIM_04968</name>
</gene>
<dbReference type="PANTHER" id="PTHR11067">
    <property type="entry name" value="INOSINE TRIPHOSPHATE PYROPHOSPHATASE/HAM1 PROTEIN"/>
    <property type="match status" value="1"/>
</dbReference>
<dbReference type="EMBL" id="KQ030516">
    <property type="protein sequence ID" value="KJZ75505.1"/>
    <property type="molecule type" value="Genomic_DNA"/>
</dbReference>
<evidence type="ECO:0000256" key="1">
    <source>
        <dbReference type="ARBA" id="ARBA00008023"/>
    </source>
</evidence>
<sequence length="94" mass="10026">MSAAMVPCVTFVTGNANKLREVKAILEPGIRVQSRSLDVEEIQGSIEDVTMYKCRKAADLMNGPVLVEDTALCFNALGGLPGPYMSDDASTLCS</sequence>
<dbReference type="Gene3D" id="3.90.950.10">
    <property type="match status" value="1"/>
</dbReference>
<dbReference type="Proteomes" id="UP000054481">
    <property type="component" value="Unassembled WGS sequence"/>
</dbReference>
<name>A0A0F7ZPH4_9HYPO</name>
<organism evidence="3 4">
    <name type="scientific">Hirsutella minnesotensis 3608</name>
    <dbReference type="NCBI Taxonomy" id="1043627"/>
    <lineage>
        <taxon>Eukaryota</taxon>
        <taxon>Fungi</taxon>
        <taxon>Dikarya</taxon>
        <taxon>Ascomycota</taxon>
        <taxon>Pezizomycotina</taxon>
        <taxon>Sordariomycetes</taxon>
        <taxon>Hypocreomycetidae</taxon>
        <taxon>Hypocreales</taxon>
        <taxon>Ophiocordycipitaceae</taxon>
        <taxon>Hirsutella</taxon>
    </lineage>
</organism>
<dbReference type="GO" id="GO:0005737">
    <property type="term" value="C:cytoplasm"/>
    <property type="evidence" value="ECO:0007669"/>
    <property type="project" value="TreeGrafter"/>
</dbReference>
<dbReference type="GO" id="GO:0009143">
    <property type="term" value="P:nucleoside triphosphate catabolic process"/>
    <property type="evidence" value="ECO:0007669"/>
    <property type="project" value="InterPro"/>
</dbReference>
<reference evidence="3 4" key="1">
    <citation type="journal article" date="2014" name="Genome Biol. Evol.">
        <title>Comparative genomics and transcriptomics analyses reveal divergent lifestyle features of nematode endoparasitic fungus Hirsutella minnesotensis.</title>
        <authorList>
            <person name="Lai Y."/>
            <person name="Liu K."/>
            <person name="Zhang X."/>
            <person name="Zhang X."/>
            <person name="Li K."/>
            <person name="Wang N."/>
            <person name="Shu C."/>
            <person name="Wu Y."/>
            <person name="Wang C."/>
            <person name="Bushley K.E."/>
            <person name="Xiang M."/>
            <person name="Liu X."/>
        </authorList>
    </citation>
    <scope>NUCLEOTIDE SEQUENCE [LARGE SCALE GENOMIC DNA]</scope>
    <source>
        <strain evidence="3 4">3608</strain>
    </source>
</reference>